<keyword evidence="4" id="KW-1185">Reference proteome</keyword>
<feature type="domain" description="NACHT" evidence="2">
    <location>
        <begin position="148"/>
        <end position="297"/>
    </location>
</feature>
<dbReference type="InterPro" id="IPR055530">
    <property type="entry name" value="DUF7104"/>
</dbReference>
<gene>
    <name evidence="3" type="ORF">G3M48_005358</name>
</gene>
<dbReference type="PROSITE" id="PS50837">
    <property type="entry name" value="NACHT"/>
    <property type="match status" value="1"/>
</dbReference>
<dbReference type="InterPro" id="IPR036770">
    <property type="entry name" value="Ankyrin_rpt-contain_sf"/>
</dbReference>
<reference evidence="3 4" key="1">
    <citation type="submission" date="2020-02" db="EMBL/GenBank/DDBJ databases">
        <title>Comparative genomics of the hypocrealean fungal genus Beauvera.</title>
        <authorList>
            <person name="Showalter D.N."/>
            <person name="Bushley K.E."/>
            <person name="Rehner S.A."/>
        </authorList>
    </citation>
    <scope>NUCLEOTIDE SEQUENCE [LARGE SCALE GENOMIC DNA]</scope>
    <source>
        <strain evidence="3 4">ARSEF4384</strain>
    </source>
</reference>
<evidence type="ECO:0000256" key="1">
    <source>
        <dbReference type="ARBA" id="ARBA00022737"/>
    </source>
</evidence>
<evidence type="ECO:0000313" key="4">
    <source>
        <dbReference type="Proteomes" id="UP001397290"/>
    </source>
</evidence>
<evidence type="ECO:0000313" key="3">
    <source>
        <dbReference type="EMBL" id="KAK8144783.1"/>
    </source>
</evidence>
<dbReference type="SUPFAM" id="SSF48403">
    <property type="entry name" value="Ankyrin repeat"/>
    <property type="match status" value="1"/>
</dbReference>
<dbReference type="AlphaFoldDB" id="A0AAW0RRT9"/>
<dbReference type="Gene3D" id="3.40.50.300">
    <property type="entry name" value="P-loop containing nucleotide triphosphate hydrolases"/>
    <property type="match status" value="1"/>
</dbReference>
<dbReference type="Proteomes" id="UP001397290">
    <property type="component" value="Unassembled WGS sequence"/>
</dbReference>
<comment type="caution">
    <text evidence="3">The sequence shown here is derived from an EMBL/GenBank/DDBJ whole genome shotgun (WGS) entry which is preliminary data.</text>
</comment>
<evidence type="ECO:0000259" key="2">
    <source>
        <dbReference type="PROSITE" id="PS50837"/>
    </source>
</evidence>
<dbReference type="PANTHER" id="PTHR10039">
    <property type="entry name" value="AMELOGENIN"/>
    <property type="match status" value="1"/>
</dbReference>
<dbReference type="InterPro" id="IPR056884">
    <property type="entry name" value="NPHP3-like_N"/>
</dbReference>
<dbReference type="EMBL" id="JAAHCF010000354">
    <property type="protein sequence ID" value="KAK8144783.1"/>
    <property type="molecule type" value="Genomic_DNA"/>
</dbReference>
<accession>A0AAW0RRT9</accession>
<keyword evidence="1" id="KW-0677">Repeat</keyword>
<dbReference type="Pfam" id="PF23397">
    <property type="entry name" value="DUF7104"/>
    <property type="match status" value="8"/>
</dbReference>
<dbReference type="InterPro" id="IPR027417">
    <property type="entry name" value="P-loop_NTPase"/>
</dbReference>
<protein>
    <recommendedName>
        <fullName evidence="2">NACHT domain-containing protein</fullName>
    </recommendedName>
</protein>
<organism evidence="3 4">
    <name type="scientific">Beauveria asiatica</name>
    <dbReference type="NCBI Taxonomy" id="1069075"/>
    <lineage>
        <taxon>Eukaryota</taxon>
        <taxon>Fungi</taxon>
        <taxon>Dikarya</taxon>
        <taxon>Ascomycota</taxon>
        <taxon>Pezizomycotina</taxon>
        <taxon>Sordariomycetes</taxon>
        <taxon>Hypocreomycetidae</taxon>
        <taxon>Hypocreales</taxon>
        <taxon>Cordycipitaceae</taxon>
        <taxon>Beauveria</taxon>
    </lineage>
</organism>
<dbReference type="InterPro" id="IPR007111">
    <property type="entry name" value="NACHT_NTPase"/>
</dbReference>
<name>A0AAW0RRT9_9HYPO</name>
<sequence length="1016" mass="112865">MEPSLTDGFEDAPTFANYGSGAQNLDTGVGSLCNHQNDGPVNQYVDTNHIGSSSDFTAFGDNSFRFQAETIKRSVNVYSAQSPQYKFEEHEVCLHDLFVTDPFEDKKALKRKKGDRVAGTCEWILGTKELIVWLGPSQKQDSVSDAHQVLWLHGNPGTGKSMLAIYLTDVLSDRFSAADGHTLAYFFCDSAFDTQRTATSVVRGLLWQLVEHHPQLLSYVLPKYKERKTKLFESFDALWTIFIAAAADRDTGRKYCLIDALDECDDDSQKTLLRQLRETFHGPDVPPNVQILVTSRPYPEIRNHLERFTHQDLASFPDVQRDIEQCIKERVAQLKYAKETEMQVTESLRDKAEGTFLWAGIACNELEATPSKDAISCLEVMPRGLDSLYEKLSKASLDKETEKDTIRLILGFVAVSRRPLNLLELADACRLGQDEADIEARTQFMRKYIESCRLLVVIQDDKVLLLHQSVKDYLIKVGKQTGFSELEAHADFAHRCLECLVEQFRSPKEAHGYLSDYATREWPNHARMAQSSFAAVMAAQAEFFNVISPCRESWLAAYRARTNKFSFNELPRQFSILHVAARWGIPAIAEHVSNLYDQHGKAGKLFNSKDSSDETALDCAIRIGYATVVRVLLDLGSLLTRNSTLLAAGNGANAKEVMALLLQQRGSEITITEEVVAAAAGNWRNGKEVMALLLKQRGNEITITEEVMNAAAGNWGNGKEVMALLLDRRGSEITITEKVVKTAAGNWGNPKEVMALLLDQRGNEITITEEVFKAAAGNWGNGKEVMALLLQQQGSEITITEEVVKAAAGNEQNGKEVMALLLDRRGSEITITEEVMKAAAGNEQNGKKVMALLLDRRGSEITITEEVMKAAAGNEQNGKEVMALLLDRRGSEITITEEVAKAAAGDEETVNKAEEAGQEAEGRAAFELIRKSASIERKETEPPSNTAGEEHNLIDGPALFLSVDIGLNKSRARCVNPGNCDKETVCNIRKMYRKLSPTFYGRRNPTGIKFYRVIPP</sequence>
<dbReference type="PANTHER" id="PTHR10039:SF14">
    <property type="entry name" value="NACHT DOMAIN-CONTAINING PROTEIN"/>
    <property type="match status" value="1"/>
</dbReference>
<dbReference type="Pfam" id="PF24883">
    <property type="entry name" value="NPHP3_N"/>
    <property type="match status" value="1"/>
</dbReference>
<dbReference type="SUPFAM" id="SSF52540">
    <property type="entry name" value="P-loop containing nucleoside triphosphate hydrolases"/>
    <property type="match status" value="1"/>
</dbReference>
<dbReference type="Gene3D" id="1.20.5.340">
    <property type="match status" value="4"/>
</dbReference>
<proteinExistence type="predicted"/>
<dbReference type="Gene3D" id="1.25.40.20">
    <property type="entry name" value="Ankyrin repeat-containing domain"/>
    <property type="match status" value="1"/>
</dbReference>